<dbReference type="PANTHER" id="PTHR47338:SF5">
    <property type="entry name" value="ZN(II)2CYS6 TRANSCRIPTION FACTOR (EUROFUNG)"/>
    <property type="match status" value="1"/>
</dbReference>
<dbReference type="Proteomes" id="UP001197328">
    <property type="component" value="Unassembled WGS sequence"/>
</dbReference>
<dbReference type="EMBL" id="JAHLVD010000006">
    <property type="protein sequence ID" value="KAG7849625.1"/>
    <property type="molecule type" value="Genomic_DNA"/>
</dbReference>
<keyword evidence="9" id="KW-1185">Reference proteome</keyword>
<evidence type="ECO:0000256" key="6">
    <source>
        <dbReference type="SAM" id="MobiDB-lite"/>
    </source>
</evidence>
<evidence type="ECO:0000256" key="3">
    <source>
        <dbReference type="ARBA" id="ARBA00023015"/>
    </source>
</evidence>
<accession>A0ABQ7RX09</accession>
<organism evidence="8 9">
    <name type="scientific">Pichia angusta</name>
    <name type="common">Yeast</name>
    <name type="synonym">Hansenula polymorpha</name>
    <dbReference type="NCBI Taxonomy" id="870730"/>
    <lineage>
        <taxon>Eukaryota</taxon>
        <taxon>Fungi</taxon>
        <taxon>Dikarya</taxon>
        <taxon>Ascomycota</taxon>
        <taxon>Saccharomycotina</taxon>
        <taxon>Pichiomycetes</taxon>
        <taxon>Pichiales</taxon>
        <taxon>Pichiaceae</taxon>
        <taxon>Ogataea</taxon>
    </lineage>
</organism>
<dbReference type="InterPro" id="IPR036864">
    <property type="entry name" value="Zn2-C6_fun-type_DNA-bd_sf"/>
</dbReference>
<reference evidence="8 9" key="1">
    <citation type="journal article" date="2021" name="G3 (Bethesda)">
        <title>Genomic diversity, chromosomal rearrangements, and interspecies hybridization in the ogataea polymorpha species complex.</title>
        <authorList>
            <person name="Hanson S.J."/>
            <person name="Cinneide E.O."/>
            <person name="Salzberg L.I."/>
            <person name="Wolfe K.H."/>
            <person name="McGowan J."/>
            <person name="Fitzpatrick D.A."/>
            <person name="Matlin K."/>
        </authorList>
    </citation>
    <scope>NUCLEOTIDE SEQUENCE [LARGE SCALE GENOMIC DNA]</scope>
    <source>
        <strain evidence="8">51-138</strain>
    </source>
</reference>
<comment type="caution">
    <text evidence="8">The sequence shown here is derived from an EMBL/GenBank/DDBJ whole genome shotgun (WGS) entry which is preliminary data.</text>
</comment>
<dbReference type="PROSITE" id="PS50048">
    <property type="entry name" value="ZN2_CY6_FUNGAL_2"/>
    <property type="match status" value="1"/>
</dbReference>
<dbReference type="CDD" id="cd00067">
    <property type="entry name" value="GAL4"/>
    <property type="match status" value="1"/>
</dbReference>
<dbReference type="Pfam" id="PF00172">
    <property type="entry name" value="Zn_clus"/>
    <property type="match status" value="1"/>
</dbReference>
<dbReference type="InterPro" id="IPR001138">
    <property type="entry name" value="Zn2Cys6_DnaBD"/>
</dbReference>
<evidence type="ECO:0000256" key="5">
    <source>
        <dbReference type="ARBA" id="ARBA00023242"/>
    </source>
</evidence>
<evidence type="ECO:0000256" key="1">
    <source>
        <dbReference type="ARBA" id="ARBA00004123"/>
    </source>
</evidence>
<feature type="domain" description="Zn(2)-C6 fungal-type" evidence="7">
    <location>
        <begin position="15"/>
        <end position="44"/>
    </location>
</feature>
<comment type="subcellular location">
    <subcellularLocation>
        <location evidence="1">Nucleus</location>
    </subcellularLocation>
</comment>
<dbReference type="InterPro" id="IPR050815">
    <property type="entry name" value="TF_fung"/>
</dbReference>
<evidence type="ECO:0000313" key="9">
    <source>
        <dbReference type="Proteomes" id="UP001197328"/>
    </source>
</evidence>
<evidence type="ECO:0000256" key="2">
    <source>
        <dbReference type="ARBA" id="ARBA00022723"/>
    </source>
</evidence>
<evidence type="ECO:0000259" key="7">
    <source>
        <dbReference type="PROSITE" id="PS50048"/>
    </source>
</evidence>
<sequence length="665" mass="76910">MKRRSIEVKKSVPVSCLECRRRKIKCDRGVVCKSCERKKLTCEYPETFRSIKISPPEPKLGIVEEEEKEMSDVERLRKHNNKLASHIFELEKKVVERADSAPSYISVPCFDESHMTLVTSRPVELPKLLDDSVLNVHLLNHLVSCFFDLKQHAYFELDRDELLAQLKSLDASFQSMEVVMLICAIGLVTLDYSYDPKHRRLVDFDATVDRPVMVSLLLAKIRDYRQLTKYSRGKTKFMALWLYMETRFAERDERLSISTEVFTTYSHHPEVASLLRKFDNLYVLKCLVMDMHPIMSQCFEQMKTLGEKFSPQTYMEAEQTNPADDFMSLVVRVLDSRLSLRKDNYLIMEVLFKIQKKEYDILHLKEKRKFDLDNYDQINSMLVSQMKVLMVLHYCGLKLRFFQKPSDYQLESMVKLLNHILEMSIWSDLESCTKECLPVRNYVVMILGSMLSMFNSMLYHRDINTKMLKLILAKFEAVSCYHFVDTDLLDIVAAKVNMLASEKNVDSSTPFLYGSEVLLREKIEVSKLQVRPGTGVLPVANNFALDFSRSETTTFARFLSEDENGTYEDQAESPSSLGDNGEFTDTVEKEFATISTQDQIYTDYWLGTPSEIGKSLDVTDLTMTAPSSSKTSSFFASELEPFPVSESLRKPVMELNGYYQFMDVE</sequence>
<keyword evidence="2" id="KW-0479">Metal-binding</keyword>
<proteinExistence type="predicted"/>
<keyword evidence="5" id="KW-0539">Nucleus</keyword>
<protein>
    <recommendedName>
        <fullName evidence="7">Zn(2)-C6 fungal-type domain-containing protein</fullName>
    </recommendedName>
</protein>
<evidence type="ECO:0000313" key="8">
    <source>
        <dbReference type="EMBL" id="KAG7849625.1"/>
    </source>
</evidence>
<dbReference type="SMART" id="SM00066">
    <property type="entry name" value="GAL4"/>
    <property type="match status" value="1"/>
</dbReference>
<keyword evidence="3" id="KW-0805">Transcription regulation</keyword>
<dbReference type="PROSITE" id="PS00463">
    <property type="entry name" value="ZN2_CY6_FUNGAL_1"/>
    <property type="match status" value="1"/>
</dbReference>
<dbReference type="PANTHER" id="PTHR47338">
    <property type="entry name" value="ZN(II)2CYS6 TRANSCRIPTION FACTOR (EUROFUNG)-RELATED"/>
    <property type="match status" value="1"/>
</dbReference>
<dbReference type="Gene3D" id="4.10.240.10">
    <property type="entry name" value="Zn(2)-C6 fungal-type DNA-binding domain"/>
    <property type="match status" value="1"/>
</dbReference>
<name>A0ABQ7RX09_PICAN</name>
<evidence type="ECO:0000256" key="4">
    <source>
        <dbReference type="ARBA" id="ARBA00023163"/>
    </source>
</evidence>
<gene>
    <name evidence="8" type="ORF">KL940_002655</name>
</gene>
<keyword evidence="4" id="KW-0804">Transcription</keyword>
<dbReference type="SUPFAM" id="SSF57701">
    <property type="entry name" value="Zn2/Cys6 DNA-binding domain"/>
    <property type="match status" value="1"/>
</dbReference>
<feature type="region of interest" description="Disordered" evidence="6">
    <location>
        <begin position="563"/>
        <end position="582"/>
    </location>
</feature>